<dbReference type="InterPro" id="IPR014167">
    <property type="entry name" value="Tol-Pal_TolB"/>
</dbReference>
<keyword evidence="5" id="KW-0132">Cell division</keyword>
<comment type="subunit">
    <text evidence="5">The Tol-Pal system is composed of five core proteins: the inner membrane proteins TolA, TolQ and TolR, the periplasmic protein TolB and the outer membrane protein Pal. They form a network linking the inner and outer membranes and the peptidoglycan layer.</text>
</comment>
<keyword evidence="3 5" id="KW-0732">Signal</keyword>
<feature type="signal peptide" evidence="5">
    <location>
        <begin position="1"/>
        <end position="21"/>
    </location>
</feature>
<sequence length="430" mass="46902" precursor="true">MMLIQRVLLAVLLIVPIAAQAQLQFDVQSNQTGAVPIAIAPFSSNDGLPTDVASVIDADLVRSGLFTTLPRGDMLERPDDPSRVDFRNWRAVGMDHLVVGRLSRDAGTDRVAARFYLLDVLRGQQLIAYDMPAVAPDQLRYVAHQIADLIFERLTGIPGVFNTKIAYVTSSGMGPTRTYQLIVADADGYNPRTIASSKDTLMSPSWSPDRRKLAYVGYERGRSGIYVHEIATGQVKKILSEKGINGSPAWSPDGTKLAVTLSFETNPDIYLYDLQTGRRQRLTDHYGIDTEASFAPDGQSIVFTSDRGGQPQIYRMPATGGEAQRLTFQGRQNLDASFSPDGKFLALVNLDEGRYRIGLLDLGSGNLRLLSDGGLDESPSFAPNGAVIIYATQVRGGGAELATVTTDGRVKQRLRQPGEVREPSWSPLSK</sequence>
<evidence type="ECO:0000259" key="6">
    <source>
        <dbReference type="Pfam" id="PF04052"/>
    </source>
</evidence>
<dbReference type="Pfam" id="PF04052">
    <property type="entry name" value="TolB_N"/>
    <property type="match status" value="1"/>
</dbReference>
<dbReference type="Gene3D" id="3.40.50.10070">
    <property type="entry name" value="TolB, N-terminal domain"/>
    <property type="match status" value="1"/>
</dbReference>
<accession>A0A1M5RU84</accession>
<comment type="subcellular location">
    <subcellularLocation>
        <location evidence="1 5">Periplasm</location>
    </subcellularLocation>
</comment>
<dbReference type="NCBIfam" id="TIGR02800">
    <property type="entry name" value="propeller_TolB"/>
    <property type="match status" value="1"/>
</dbReference>
<feature type="domain" description="TolB N-terminal" evidence="6">
    <location>
        <begin position="25"/>
        <end position="126"/>
    </location>
</feature>
<organism evidence="7 8">
    <name type="scientific">Hydrocarboniphaga daqingensis</name>
    <dbReference type="NCBI Taxonomy" id="490188"/>
    <lineage>
        <taxon>Bacteria</taxon>
        <taxon>Pseudomonadati</taxon>
        <taxon>Pseudomonadota</taxon>
        <taxon>Gammaproteobacteria</taxon>
        <taxon>Nevskiales</taxon>
        <taxon>Nevskiaceae</taxon>
        <taxon>Hydrocarboniphaga</taxon>
    </lineage>
</organism>
<evidence type="ECO:0000313" key="8">
    <source>
        <dbReference type="Proteomes" id="UP000199758"/>
    </source>
</evidence>
<dbReference type="InterPro" id="IPR011659">
    <property type="entry name" value="WD40"/>
</dbReference>
<dbReference type="GO" id="GO:0042597">
    <property type="term" value="C:periplasmic space"/>
    <property type="evidence" value="ECO:0007669"/>
    <property type="project" value="UniProtKB-SubCell"/>
</dbReference>
<dbReference type="HAMAP" id="MF_00671">
    <property type="entry name" value="TolB"/>
    <property type="match status" value="1"/>
</dbReference>
<evidence type="ECO:0000256" key="5">
    <source>
        <dbReference type="HAMAP-Rule" id="MF_00671"/>
    </source>
</evidence>
<evidence type="ECO:0000313" key="7">
    <source>
        <dbReference type="EMBL" id="SHH29598.1"/>
    </source>
</evidence>
<protein>
    <recommendedName>
        <fullName evidence="5">Tol-Pal system protein TolB</fullName>
    </recommendedName>
</protein>
<proteinExistence type="inferred from homology"/>
<keyword evidence="4 5" id="KW-0574">Periplasm</keyword>
<evidence type="ECO:0000256" key="4">
    <source>
        <dbReference type="ARBA" id="ARBA00022764"/>
    </source>
</evidence>
<dbReference type="EMBL" id="FQWZ01000008">
    <property type="protein sequence ID" value="SHH29598.1"/>
    <property type="molecule type" value="Genomic_DNA"/>
</dbReference>
<keyword evidence="5" id="KW-0131">Cell cycle</keyword>
<dbReference type="Gene3D" id="2.120.10.30">
    <property type="entry name" value="TolB, C-terminal domain"/>
    <property type="match status" value="1"/>
</dbReference>
<dbReference type="InterPro" id="IPR011042">
    <property type="entry name" value="6-blade_b-propeller_TolB-like"/>
</dbReference>
<dbReference type="Pfam" id="PF26549">
    <property type="entry name" value="Tricorn_N"/>
    <property type="match status" value="1"/>
</dbReference>
<keyword evidence="8" id="KW-1185">Reference proteome</keyword>
<dbReference type="PANTHER" id="PTHR36842">
    <property type="entry name" value="PROTEIN TOLB HOMOLOG"/>
    <property type="match status" value="1"/>
</dbReference>
<name>A0A1M5RU84_9GAMM</name>
<feature type="chain" id="PRO_5013408377" description="Tol-Pal system protein TolB" evidence="5">
    <location>
        <begin position="22"/>
        <end position="430"/>
    </location>
</feature>
<gene>
    <name evidence="5" type="primary">tolB</name>
    <name evidence="7" type="ORF">SAMN04488068_3196</name>
</gene>
<evidence type="ECO:0000256" key="3">
    <source>
        <dbReference type="ARBA" id="ARBA00022729"/>
    </source>
</evidence>
<dbReference type="GO" id="GO:0051301">
    <property type="term" value="P:cell division"/>
    <property type="evidence" value="ECO:0007669"/>
    <property type="project" value="UniProtKB-UniRule"/>
</dbReference>
<dbReference type="GO" id="GO:0017038">
    <property type="term" value="P:protein import"/>
    <property type="evidence" value="ECO:0007669"/>
    <property type="project" value="InterPro"/>
</dbReference>
<dbReference type="PANTHER" id="PTHR36842:SF1">
    <property type="entry name" value="PROTEIN TOLB"/>
    <property type="match status" value="1"/>
</dbReference>
<dbReference type="STRING" id="490188.SAMN04488068_3196"/>
<comment type="similarity">
    <text evidence="2 5">Belongs to the TolB family.</text>
</comment>
<evidence type="ECO:0000256" key="2">
    <source>
        <dbReference type="ARBA" id="ARBA00009820"/>
    </source>
</evidence>
<dbReference type="InterPro" id="IPR007195">
    <property type="entry name" value="TolB_N"/>
</dbReference>
<evidence type="ECO:0000256" key="1">
    <source>
        <dbReference type="ARBA" id="ARBA00004418"/>
    </source>
</evidence>
<dbReference type="Pfam" id="PF07676">
    <property type="entry name" value="PD40"/>
    <property type="match status" value="1"/>
</dbReference>
<reference evidence="7 8" key="1">
    <citation type="submission" date="2016-11" db="EMBL/GenBank/DDBJ databases">
        <authorList>
            <person name="Jaros S."/>
            <person name="Januszkiewicz K."/>
            <person name="Wedrychowicz H."/>
        </authorList>
    </citation>
    <scope>NUCLEOTIDE SEQUENCE [LARGE SCALE GENOMIC DNA]</scope>
    <source>
        <strain evidence="7 8">CGMCC 1.7049</strain>
    </source>
</reference>
<comment type="function">
    <text evidence="5">Part of the Tol-Pal system, which plays a role in outer membrane invagination during cell division and is important for maintaining outer membrane integrity.</text>
</comment>
<dbReference type="AlphaFoldDB" id="A0A1M5RU84"/>
<dbReference type="Proteomes" id="UP000199758">
    <property type="component" value="Unassembled WGS sequence"/>
</dbReference>
<dbReference type="RefSeq" id="WP_072899214.1">
    <property type="nucleotide sequence ID" value="NZ_FQWZ01000008.1"/>
</dbReference>
<dbReference type="SUPFAM" id="SSF69304">
    <property type="entry name" value="Tricorn protease N-terminal domain"/>
    <property type="match status" value="1"/>
</dbReference>
<dbReference type="SUPFAM" id="SSF52964">
    <property type="entry name" value="TolB, N-terminal domain"/>
    <property type="match status" value="1"/>
</dbReference>